<keyword evidence="1" id="KW-0805">Transcription regulation</keyword>
<dbReference type="EMBL" id="JAJTWU010000009">
    <property type="protein sequence ID" value="MCE4557124.1"/>
    <property type="molecule type" value="Genomic_DNA"/>
</dbReference>
<reference evidence="6 7" key="1">
    <citation type="submission" date="2021-12" db="EMBL/GenBank/DDBJ databases">
        <title>Genome seq of P8.</title>
        <authorList>
            <person name="Seo T."/>
        </authorList>
    </citation>
    <scope>NUCLEOTIDE SEQUENCE [LARGE SCALE GENOMIC DNA]</scope>
    <source>
        <strain evidence="6 7">P8</strain>
    </source>
</reference>
<feature type="domain" description="HTH tetR-type" evidence="5">
    <location>
        <begin position="21"/>
        <end position="81"/>
    </location>
</feature>
<evidence type="ECO:0000313" key="7">
    <source>
        <dbReference type="Proteomes" id="UP001200741"/>
    </source>
</evidence>
<keyword evidence="7" id="KW-1185">Reference proteome</keyword>
<name>A0ABS8XWU0_9BURK</name>
<feature type="DNA-binding region" description="H-T-H motif" evidence="4">
    <location>
        <begin position="44"/>
        <end position="63"/>
    </location>
</feature>
<evidence type="ECO:0000313" key="6">
    <source>
        <dbReference type="EMBL" id="MCE4557124.1"/>
    </source>
</evidence>
<dbReference type="PRINTS" id="PR00455">
    <property type="entry name" value="HTHTETR"/>
</dbReference>
<evidence type="ECO:0000256" key="1">
    <source>
        <dbReference type="ARBA" id="ARBA00023015"/>
    </source>
</evidence>
<dbReference type="InterPro" id="IPR009057">
    <property type="entry name" value="Homeodomain-like_sf"/>
</dbReference>
<dbReference type="PROSITE" id="PS50977">
    <property type="entry name" value="HTH_TETR_2"/>
    <property type="match status" value="1"/>
</dbReference>
<dbReference type="RefSeq" id="WP_233374501.1">
    <property type="nucleotide sequence ID" value="NZ_JAJTWU010000009.1"/>
</dbReference>
<keyword evidence="3" id="KW-0804">Transcription</keyword>
<dbReference type="InterPro" id="IPR001647">
    <property type="entry name" value="HTH_TetR"/>
</dbReference>
<organism evidence="6 7">
    <name type="scientific">Pelomonas cellulosilytica</name>
    <dbReference type="NCBI Taxonomy" id="2906762"/>
    <lineage>
        <taxon>Bacteria</taxon>
        <taxon>Pseudomonadati</taxon>
        <taxon>Pseudomonadota</taxon>
        <taxon>Betaproteobacteria</taxon>
        <taxon>Burkholderiales</taxon>
        <taxon>Sphaerotilaceae</taxon>
        <taxon>Roseateles</taxon>
    </lineage>
</organism>
<evidence type="ECO:0000256" key="4">
    <source>
        <dbReference type="PROSITE-ProRule" id="PRU00335"/>
    </source>
</evidence>
<accession>A0ABS8XWU0</accession>
<dbReference type="Pfam" id="PF00440">
    <property type="entry name" value="TetR_N"/>
    <property type="match status" value="1"/>
</dbReference>
<gene>
    <name evidence="6" type="ORF">LXT13_22260</name>
</gene>
<evidence type="ECO:0000256" key="2">
    <source>
        <dbReference type="ARBA" id="ARBA00023125"/>
    </source>
</evidence>
<protein>
    <submittedName>
        <fullName evidence="6">TetR/AcrR family transcriptional regulator</fullName>
    </submittedName>
</protein>
<dbReference type="InterPro" id="IPR050109">
    <property type="entry name" value="HTH-type_TetR-like_transc_reg"/>
</dbReference>
<dbReference type="PANTHER" id="PTHR30055:SF234">
    <property type="entry name" value="HTH-TYPE TRANSCRIPTIONAL REGULATOR BETI"/>
    <property type="match status" value="1"/>
</dbReference>
<sequence>MDAQMAAPVRREGPRLRLPPAVRSQQILDAALTVFTEHGYAAARMDDIALRSGLSKGGLYAHFASKDEVFEALLSRVLVPPELGEPPAAELGAGVLVDWLLDALDAGFGRPELRAVLRLLVAEAERVPAMVTRWRGVVIEPFLAAVSALLARHLGDQRPDAATPLLAREPWLALSPAVHALLMQLVLPEQLLYPPERVRQAHRELLLMLMLMAHD</sequence>
<dbReference type="SUPFAM" id="SSF46689">
    <property type="entry name" value="Homeodomain-like"/>
    <property type="match status" value="1"/>
</dbReference>
<proteinExistence type="predicted"/>
<dbReference type="Proteomes" id="UP001200741">
    <property type="component" value="Unassembled WGS sequence"/>
</dbReference>
<dbReference type="PANTHER" id="PTHR30055">
    <property type="entry name" value="HTH-TYPE TRANSCRIPTIONAL REGULATOR RUTR"/>
    <property type="match status" value="1"/>
</dbReference>
<keyword evidence="2 4" id="KW-0238">DNA-binding</keyword>
<comment type="caution">
    <text evidence="6">The sequence shown here is derived from an EMBL/GenBank/DDBJ whole genome shotgun (WGS) entry which is preliminary data.</text>
</comment>
<evidence type="ECO:0000259" key="5">
    <source>
        <dbReference type="PROSITE" id="PS50977"/>
    </source>
</evidence>
<evidence type="ECO:0000256" key="3">
    <source>
        <dbReference type="ARBA" id="ARBA00023163"/>
    </source>
</evidence>
<dbReference type="Gene3D" id="1.10.357.10">
    <property type="entry name" value="Tetracycline Repressor, domain 2"/>
    <property type="match status" value="1"/>
</dbReference>